<dbReference type="OrthoDB" id="412788at2759"/>
<dbReference type="AlphaFoldDB" id="A0A194X6U8"/>
<comment type="similarity">
    <text evidence="1">Belongs to the asaB hydroxylase/desaturase family.</text>
</comment>
<evidence type="ECO:0000256" key="1">
    <source>
        <dbReference type="ARBA" id="ARBA00023604"/>
    </source>
</evidence>
<organism evidence="2 3">
    <name type="scientific">Mollisia scopiformis</name>
    <name type="common">Conifer needle endophyte fungus</name>
    <name type="synonym">Phialocephala scopiformis</name>
    <dbReference type="NCBI Taxonomy" id="149040"/>
    <lineage>
        <taxon>Eukaryota</taxon>
        <taxon>Fungi</taxon>
        <taxon>Dikarya</taxon>
        <taxon>Ascomycota</taxon>
        <taxon>Pezizomycotina</taxon>
        <taxon>Leotiomycetes</taxon>
        <taxon>Helotiales</taxon>
        <taxon>Mollisiaceae</taxon>
        <taxon>Mollisia</taxon>
    </lineage>
</organism>
<dbReference type="GeneID" id="28829695"/>
<dbReference type="InterPro" id="IPR044053">
    <property type="entry name" value="AsaB-like"/>
</dbReference>
<sequence>MPNVVASIEYLQNLPLYKEEKPYWCMLTPREGFDPDEERLDNLEFEIHDGLTITDIRNSQANALIIDNCGFQVLSHTSKVMSFNTKDDVDKYKAETMEMLTQELDAVFVKTYELRLRKNTPIDRPVMNIVDPLLFEGPARGAHNDVTYDSGPVIINRYLTGEEKVDYLKPGYRFRIVNTWRSLVPDLEDRPLALCDARTVTAEDFVAADRIIPDRVGEVYYLLHNSNHRWYYLSKQSPDEPFLFIMYDTAPGENARFCPHVSFQNPVASPKALFRQSVETRSIVVTRL</sequence>
<accession>A0A194X6U8</accession>
<dbReference type="KEGG" id="psco:LY89DRAFT_735046"/>
<dbReference type="EMBL" id="KQ947417">
    <property type="protein sequence ID" value="KUJ15900.1"/>
    <property type="molecule type" value="Genomic_DNA"/>
</dbReference>
<dbReference type="PANTHER" id="PTHR34598">
    <property type="entry name" value="BLL6449 PROTEIN"/>
    <property type="match status" value="1"/>
</dbReference>
<evidence type="ECO:0008006" key="4">
    <source>
        <dbReference type="Google" id="ProtNLM"/>
    </source>
</evidence>
<name>A0A194X6U8_MOLSC</name>
<dbReference type="GO" id="GO:0016491">
    <property type="term" value="F:oxidoreductase activity"/>
    <property type="evidence" value="ECO:0007669"/>
    <property type="project" value="InterPro"/>
</dbReference>
<gene>
    <name evidence="2" type="ORF">LY89DRAFT_735046</name>
</gene>
<reference evidence="2 3" key="1">
    <citation type="submission" date="2015-10" db="EMBL/GenBank/DDBJ databases">
        <title>Full genome of DAOMC 229536 Phialocephala scopiformis, a fungal endophyte of spruce producing the potent anti-insectan compound rugulosin.</title>
        <authorList>
            <consortium name="DOE Joint Genome Institute"/>
            <person name="Walker A.K."/>
            <person name="Frasz S.L."/>
            <person name="Seifert K.A."/>
            <person name="Miller J.D."/>
            <person name="Mondo S.J."/>
            <person name="Labutti K."/>
            <person name="Lipzen A."/>
            <person name="Dockter R."/>
            <person name="Kennedy M."/>
            <person name="Grigoriev I.V."/>
            <person name="Spatafora J.W."/>
        </authorList>
    </citation>
    <scope>NUCLEOTIDE SEQUENCE [LARGE SCALE GENOMIC DNA]</scope>
    <source>
        <strain evidence="2 3">CBS 120377</strain>
    </source>
</reference>
<dbReference type="Proteomes" id="UP000070700">
    <property type="component" value="Unassembled WGS sequence"/>
</dbReference>
<dbReference type="NCBIfam" id="NF041278">
    <property type="entry name" value="CmcJ_NvfI_EfuI"/>
    <property type="match status" value="1"/>
</dbReference>
<evidence type="ECO:0000313" key="3">
    <source>
        <dbReference type="Proteomes" id="UP000070700"/>
    </source>
</evidence>
<dbReference type="PANTHER" id="PTHR34598:SF3">
    <property type="entry name" value="OXIDOREDUCTASE AN1597"/>
    <property type="match status" value="1"/>
</dbReference>
<dbReference type="InParanoid" id="A0A194X6U8"/>
<protein>
    <recommendedName>
        <fullName evidence="4">Methyltransferase</fullName>
    </recommendedName>
</protein>
<evidence type="ECO:0000313" key="2">
    <source>
        <dbReference type="EMBL" id="KUJ15900.1"/>
    </source>
</evidence>
<dbReference type="RefSeq" id="XP_018070255.1">
    <property type="nucleotide sequence ID" value="XM_018219969.1"/>
</dbReference>
<keyword evidence="3" id="KW-1185">Reference proteome</keyword>
<proteinExistence type="inferred from homology"/>